<evidence type="ECO:0000313" key="3">
    <source>
        <dbReference type="EMBL" id="KAH3712122.1"/>
    </source>
</evidence>
<feature type="transmembrane region" description="Helical" evidence="1">
    <location>
        <begin position="97"/>
        <end position="115"/>
    </location>
</feature>
<evidence type="ECO:0000256" key="2">
    <source>
        <dbReference type="SAM" id="SignalP"/>
    </source>
</evidence>
<dbReference type="Proteomes" id="UP000828390">
    <property type="component" value="Unassembled WGS sequence"/>
</dbReference>
<evidence type="ECO:0000313" key="4">
    <source>
        <dbReference type="Proteomes" id="UP000828390"/>
    </source>
</evidence>
<sequence>MKRFGLAFFVTALLLSANGGAASVICYVCSGSSACNLNLSLNTESGCTVCKKTEINGAVTRSCDRSFLIFYSRSCTTSGGSTECYCNTDYCNSGRRITFSVSTLVLAFVAAYFGLDRK</sequence>
<keyword evidence="1" id="KW-0812">Transmembrane</keyword>
<protein>
    <submittedName>
        <fullName evidence="3">Uncharacterized protein</fullName>
    </submittedName>
</protein>
<reference evidence="3" key="1">
    <citation type="journal article" date="2019" name="bioRxiv">
        <title>The Genome of the Zebra Mussel, Dreissena polymorpha: A Resource for Invasive Species Research.</title>
        <authorList>
            <person name="McCartney M.A."/>
            <person name="Auch B."/>
            <person name="Kono T."/>
            <person name="Mallez S."/>
            <person name="Zhang Y."/>
            <person name="Obille A."/>
            <person name="Becker A."/>
            <person name="Abrahante J.E."/>
            <person name="Garbe J."/>
            <person name="Badalamenti J.P."/>
            <person name="Herman A."/>
            <person name="Mangelson H."/>
            <person name="Liachko I."/>
            <person name="Sullivan S."/>
            <person name="Sone E.D."/>
            <person name="Koren S."/>
            <person name="Silverstein K.A.T."/>
            <person name="Beckman K.B."/>
            <person name="Gohl D.M."/>
        </authorList>
    </citation>
    <scope>NUCLEOTIDE SEQUENCE</scope>
    <source>
        <strain evidence="3">Duluth1</strain>
        <tissue evidence="3">Whole animal</tissue>
    </source>
</reference>
<keyword evidence="1" id="KW-1133">Transmembrane helix</keyword>
<name>A0A9D3Z873_DREPO</name>
<dbReference type="PROSITE" id="PS51257">
    <property type="entry name" value="PROKAR_LIPOPROTEIN"/>
    <property type="match status" value="1"/>
</dbReference>
<gene>
    <name evidence="3" type="ORF">DPMN_071801</name>
</gene>
<proteinExistence type="predicted"/>
<reference evidence="3" key="2">
    <citation type="submission" date="2020-11" db="EMBL/GenBank/DDBJ databases">
        <authorList>
            <person name="McCartney M.A."/>
            <person name="Auch B."/>
            <person name="Kono T."/>
            <person name="Mallez S."/>
            <person name="Becker A."/>
            <person name="Gohl D.M."/>
            <person name="Silverstein K.A.T."/>
            <person name="Koren S."/>
            <person name="Bechman K.B."/>
            <person name="Herman A."/>
            <person name="Abrahante J.E."/>
            <person name="Garbe J."/>
        </authorList>
    </citation>
    <scope>NUCLEOTIDE SEQUENCE</scope>
    <source>
        <strain evidence="3">Duluth1</strain>
        <tissue evidence="3">Whole animal</tissue>
    </source>
</reference>
<feature type="signal peptide" evidence="2">
    <location>
        <begin position="1"/>
        <end position="22"/>
    </location>
</feature>
<organism evidence="3 4">
    <name type="scientific">Dreissena polymorpha</name>
    <name type="common">Zebra mussel</name>
    <name type="synonym">Mytilus polymorpha</name>
    <dbReference type="NCBI Taxonomy" id="45954"/>
    <lineage>
        <taxon>Eukaryota</taxon>
        <taxon>Metazoa</taxon>
        <taxon>Spiralia</taxon>
        <taxon>Lophotrochozoa</taxon>
        <taxon>Mollusca</taxon>
        <taxon>Bivalvia</taxon>
        <taxon>Autobranchia</taxon>
        <taxon>Heteroconchia</taxon>
        <taxon>Euheterodonta</taxon>
        <taxon>Imparidentia</taxon>
        <taxon>Neoheterodontei</taxon>
        <taxon>Myida</taxon>
        <taxon>Dreissenoidea</taxon>
        <taxon>Dreissenidae</taxon>
        <taxon>Dreissena</taxon>
    </lineage>
</organism>
<accession>A0A9D3Z873</accession>
<keyword evidence="4" id="KW-1185">Reference proteome</keyword>
<keyword evidence="2" id="KW-0732">Signal</keyword>
<evidence type="ECO:0000256" key="1">
    <source>
        <dbReference type="SAM" id="Phobius"/>
    </source>
</evidence>
<dbReference type="AlphaFoldDB" id="A0A9D3Z873"/>
<feature type="chain" id="PRO_5038745105" evidence="2">
    <location>
        <begin position="23"/>
        <end position="118"/>
    </location>
</feature>
<keyword evidence="1" id="KW-0472">Membrane</keyword>
<dbReference type="EMBL" id="JAIWYP010000014">
    <property type="protein sequence ID" value="KAH3712122.1"/>
    <property type="molecule type" value="Genomic_DNA"/>
</dbReference>
<comment type="caution">
    <text evidence="3">The sequence shown here is derived from an EMBL/GenBank/DDBJ whole genome shotgun (WGS) entry which is preliminary data.</text>
</comment>